<dbReference type="Proteomes" id="UP001205601">
    <property type="component" value="Unassembled WGS sequence"/>
</dbReference>
<dbReference type="NCBIfam" id="TIGR03142">
    <property type="entry name" value="cytochro_ccmI"/>
    <property type="match status" value="1"/>
</dbReference>
<keyword evidence="4" id="KW-1185">Reference proteome</keyword>
<evidence type="ECO:0000313" key="3">
    <source>
        <dbReference type="EMBL" id="MCT8327981.1"/>
    </source>
</evidence>
<dbReference type="Gene3D" id="1.25.40.10">
    <property type="entry name" value="Tetratricopeptide repeat domain"/>
    <property type="match status" value="1"/>
</dbReference>
<comment type="caution">
    <text evidence="3">The sequence shown here is derived from an EMBL/GenBank/DDBJ whole genome shotgun (WGS) entry which is preliminary data.</text>
</comment>
<gene>
    <name evidence="3" type="primary">ccmI</name>
    <name evidence="3" type="ORF">N5I32_00470</name>
</gene>
<keyword evidence="1" id="KW-0201">Cytochrome c-type biogenesis</keyword>
<evidence type="ECO:0000256" key="1">
    <source>
        <dbReference type="ARBA" id="ARBA00022748"/>
    </source>
</evidence>
<accession>A0ABT2NGD5</accession>
<evidence type="ECO:0000256" key="2">
    <source>
        <dbReference type="SAM" id="Phobius"/>
    </source>
</evidence>
<feature type="transmembrane region" description="Helical" evidence="2">
    <location>
        <begin position="90"/>
        <end position="110"/>
    </location>
</feature>
<keyword evidence="2" id="KW-1133">Transmembrane helix</keyword>
<dbReference type="InterPro" id="IPR011990">
    <property type="entry name" value="TPR-like_helical_dom_sf"/>
</dbReference>
<dbReference type="RefSeq" id="WP_261493428.1">
    <property type="nucleotide sequence ID" value="NZ_JAOCQF010000001.1"/>
</dbReference>
<evidence type="ECO:0000313" key="4">
    <source>
        <dbReference type="Proteomes" id="UP001205601"/>
    </source>
</evidence>
<proteinExistence type="predicted"/>
<dbReference type="EMBL" id="JAOCQF010000001">
    <property type="protein sequence ID" value="MCT8327981.1"/>
    <property type="molecule type" value="Genomic_DNA"/>
</dbReference>
<reference evidence="4" key="1">
    <citation type="submission" date="2023-07" db="EMBL/GenBank/DDBJ databases">
        <title>Defluviimonas sediminis sp. nov., isolated from mangrove sediment.</title>
        <authorList>
            <person name="Liu L."/>
            <person name="Li J."/>
            <person name="Huang Y."/>
            <person name="Pan J."/>
            <person name="Li M."/>
        </authorList>
    </citation>
    <scope>NUCLEOTIDE SEQUENCE [LARGE SCALE GENOMIC DNA]</scope>
    <source>
        <strain evidence="4">FT324</strain>
    </source>
</reference>
<dbReference type="InterPro" id="IPR017560">
    <property type="entry name" value="Cyt_c_biogenesis_CcmI"/>
</dbReference>
<protein>
    <submittedName>
        <fullName evidence="3">C-type cytochrome biogenesis protein CcmI</fullName>
    </submittedName>
</protein>
<keyword evidence="2" id="KW-0472">Membrane</keyword>
<sequence>MLFWIFAAALAALVLATLWRASAGGAGPLGSAERDLTVYRDQLAEVDRDLARGVIGPEEAGRARVEISRRILAADKARAAGGAAGRGPGLAVPVLALLALAGAGALYLRLGTPEMPDMPMSTRLAAAEALKAERPTQAEAEAAVPPQGAAPDPEFAALMDRLRASTEERPDVAEGFRLLATYEARLSNFAAAARAKARFIALLPPAEVRADDHAELADLLIRAAGGLVTAEAEAALGATLARDPANGTARFYLGLMEFQTGRPDRSFGLWRALLENGPQDAPWIPYLRENIATVAALAGVDYAPPAALPGPSAADMAAASEMSAEDRAAMIRTMVEGLETRLGAEGGEAAEWARLIGALGVLGESDRARAAWDAARKAHAADPAALAEIDAAAQGAGIAE</sequence>
<dbReference type="SUPFAM" id="SSF48452">
    <property type="entry name" value="TPR-like"/>
    <property type="match status" value="1"/>
</dbReference>
<name>A0ABT2NGD5_9RHOB</name>
<keyword evidence="2" id="KW-0812">Transmembrane</keyword>
<organism evidence="3 4">
    <name type="scientific">Albidovulum sediminis</name>
    <dbReference type="NCBI Taxonomy" id="3066345"/>
    <lineage>
        <taxon>Bacteria</taxon>
        <taxon>Pseudomonadati</taxon>
        <taxon>Pseudomonadota</taxon>
        <taxon>Alphaproteobacteria</taxon>
        <taxon>Rhodobacterales</taxon>
        <taxon>Paracoccaceae</taxon>
        <taxon>Albidovulum</taxon>
    </lineage>
</organism>